<dbReference type="PANTHER" id="PTHR11042">
    <property type="entry name" value="EUKARYOTIC TRANSLATION INITIATION FACTOR 2-ALPHA KINASE EIF2-ALPHA KINASE -RELATED"/>
    <property type="match status" value="1"/>
</dbReference>
<protein>
    <submittedName>
        <fullName evidence="9">Serine/threonine-protein kinase iks1</fullName>
    </submittedName>
</protein>
<evidence type="ECO:0000256" key="6">
    <source>
        <dbReference type="SAM" id="MobiDB-lite"/>
    </source>
</evidence>
<dbReference type="InterPro" id="IPR000719">
    <property type="entry name" value="Prot_kinase_dom"/>
</dbReference>
<keyword evidence="4" id="KW-0067">ATP-binding</keyword>
<dbReference type="InterPro" id="IPR011009">
    <property type="entry name" value="Kinase-like_dom_sf"/>
</dbReference>
<keyword evidence="7" id="KW-0812">Transmembrane</keyword>
<evidence type="ECO:0000256" key="1">
    <source>
        <dbReference type="ARBA" id="ARBA00022679"/>
    </source>
</evidence>
<dbReference type="Gene3D" id="1.10.510.10">
    <property type="entry name" value="Transferase(Phosphotransferase) domain 1"/>
    <property type="match status" value="1"/>
</dbReference>
<reference evidence="9 10" key="1">
    <citation type="submission" date="2024-02" db="EMBL/GenBank/DDBJ databases">
        <title>Discinaceae phylogenomics.</title>
        <authorList>
            <person name="Dirks A.C."/>
            <person name="James T.Y."/>
        </authorList>
    </citation>
    <scope>NUCLEOTIDE SEQUENCE [LARGE SCALE GENOMIC DNA]</scope>
    <source>
        <strain evidence="9 10">ACD0624</strain>
    </source>
</reference>
<accession>A0ABR3GNN9</accession>
<dbReference type="PANTHER" id="PTHR11042:SF138">
    <property type="entry name" value="SERINE_THREONINE-PROTEIN KINASE IKS1-RELATED"/>
    <property type="match status" value="1"/>
</dbReference>
<dbReference type="PROSITE" id="PS50011">
    <property type="entry name" value="PROTEIN_KINASE_DOM"/>
    <property type="match status" value="1"/>
</dbReference>
<feature type="region of interest" description="Disordered" evidence="6">
    <location>
        <begin position="506"/>
        <end position="526"/>
    </location>
</feature>
<dbReference type="InterPro" id="IPR008271">
    <property type="entry name" value="Ser/Thr_kinase_AS"/>
</dbReference>
<name>A0ABR3GNN9_9PEZI</name>
<evidence type="ECO:0000259" key="8">
    <source>
        <dbReference type="PROSITE" id="PS50011"/>
    </source>
</evidence>
<feature type="compositionally biased region" description="Polar residues" evidence="6">
    <location>
        <begin position="513"/>
        <end position="526"/>
    </location>
</feature>
<comment type="similarity">
    <text evidence="5">Belongs to the protein kinase superfamily. Ser/Thr protein kinase family. GCN2 subfamily.</text>
</comment>
<proteinExistence type="inferred from homology"/>
<feature type="transmembrane region" description="Helical" evidence="7">
    <location>
        <begin position="699"/>
        <end position="718"/>
    </location>
</feature>
<keyword evidence="7" id="KW-0472">Membrane</keyword>
<dbReference type="Proteomes" id="UP001447188">
    <property type="component" value="Unassembled WGS sequence"/>
</dbReference>
<evidence type="ECO:0000256" key="7">
    <source>
        <dbReference type="SAM" id="Phobius"/>
    </source>
</evidence>
<evidence type="ECO:0000256" key="5">
    <source>
        <dbReference type="ARBA" id="ARBA00037982"/>
    </source>
</evidence>
<sequence>MSLVPYSPNDSRSVVLRHRQILVVYDPESRQLVLHEESPSTSRPEAVSFQSCPFCKRPLHDGADNGGGISPDHTPPSLGHVDAMVDSGFVDRDYFRMLGARYIGLVPAPIAGVVTKRARRHSVPTNGVGVASPRRSPPSPTRRRLPRPEVEDVGEGFNHHAEETEDEVTGHGISSAAFSPGYFQRFFVAERELGRGGKGVVLLVKHVLDSVPLGHFACKRVPVGDNHKWLKKVLVEVQLLQQLSHTNLVSYRHVWLENVQLTTFGPSVPCAFILQQYCNAGDLHNYVLSSAKKTTTEQLKEKIRRRTRGQADLAEASYSPRRLAFEQIISFFRDIASGLNHLHSNGFIHRDLKPSNCLLNDTGIPGQELRVLVSDFGEVQIESEKRKSTGATGTISYCAPEVLRRIVPGGQFANFTTKSDVFSLGMILHFMCFGNLPYAGVDLLNEENENLDTLRDEILAYQGLDERTRLRSDLPERLYQSLKTLISPDPNIRPSAEEILVGIGEEPPLRRGSSGSQKNPVLDDQNTMGFRRISPVADTPPPSTPIGSPANSLNYDFEAFRQPSRSSFHTSRALRRSSIDPNKRGSKLSAGPMFPPSEPVIDGDPVRGDHFIDSESSIILRPRMDPIITVRSLPSLTWKGRAVVYASRPEWVTAGKLVVFLVKAISLTGPCSPAAVKPWVYYPLLSLAALDFAGSGLNFTFLLGFVHVTVLLLVNMLGSVCMY</sequence>
<keyword evidence="1" id="KW-0808">Transferase</keyword>
<evidence type="ECO:0000313" key="9">
    <source>
        <dbReference type="EMBL" id="KAL0637537.1"/>
    </source>
</evidence>
<dbReference type="PROSITE" id="PS00108">
    <property type="entry name" value="PROTEIN_KINASE_ST"/>
    <property type="match status" value="1"/>
</dbReference>
<evidence type="ECO:0000256" key="4">
    <source>
        <dbReference type="ARBA" id="ARBA00022840"/>
    </source>
</evidence>
<gene>
    <name evidence="9" type="primary">IKS1</name>
    <name evidence="9" type="ORF">Q9L58_003426</name>
</gene>
<comment type="caution">
    <text evidence="9">The sequence shown here is derived from an EMBL/GenBank/DDBJ whole genome shotgun (WGS) entry which is preliminary data.</text>
</comment>
<evidence type="ECO:0000313" key="10">
    <source>
        <dbReference type="Proteomes" id="UP001447188"/>
    </source>
</evidence>
<dbReference type="InterPro" id="IPR050339">
    <property type="entry name" value="CC_SR_Kinase"/>
</dbReference>
<dbReference type="GO" id="GO:0016301">
    <property type="term" value="F:kinase activity"/>
    <property type="evidence" value="ECO:0007669"/>
    <property type="project" value="UniProtKB-KW"/>
</dbReference>
<keyword evidence="2" id="KW-0547">Nucleotide-binding</keyword>
<keyword evidence="7" id="KW-1133">Transmembrane helix</keyword>
<evidence type="ECO:0000256" key="2">
    <source>
        <dbReference type="ARBA" id="ARBA00022741"/>
    </source>
</evidence>
<feature type="domain" description="Protein kinase" evidence="8">
    <location>
        <begin position="187"/>
        <end position="509"/>
    </location>
</feature>
<keyword evidence="3 9" id="KW-0418">Kinase</keyword>
<evidence type="ECO:0000256" key="3">
    <source>
        <dbReference type="ARBA" id="ARBA00022777"/>
    </source>
</evidence>
<dbReference type="CDD" id="cd00180">
    <property type="entry name" value="PKc"/>
    <property type="match status" value="1"/>
</dbReference>
<dbReference type="SMART" id="SM00220">
    <property type="entry name" value="S_TKc"/>
    <property type="match status" value="1"/>
</dbReference>
<feature type="region of interest" description="Disordered" evidence="6">
    <location>
        <begin position="117"/>
        <end position="156"/>
    </location>
</feature>
<dbReference type="Gene3D" id="3.30.200.20">
    <property type="entry name" value="Phosphorylase Kinase, domain 1"/>
    <property type="match status" value="1"/>
</dbReference>
<dbReference type="SUPFAM" id="SSF56112">
    <property type="entry name" value="Protein kinase-like (PK-like)"/>
    <property type="match status" value="1"/>
</dbReference>
<feature type="region of interest" description="Disordered" evidence="6">
    <location>
        <begin position="564"/>
        <end position="606"/>
    </location>
</feature>
<dbReference type="Pfam" id="PF00069">
    <property type="entry name" value="Pkinase"/>
    <property type="match status" value="1"/>
</dbReference>
<organism evidence="9 10">
    <name type="scientific">Discina gigas</name>
    <dbReference type="NCBI Taxonomy" id="1032678"/>
    <lineage>
        <taxon>Eukaryota</taxon>
        <taxon>Fungi</taxon>
        <taxon>Dikarya</taxon>
        <taxon>Ascomycota</taxon>
        <taxon>Pezizomycotina</taxon>
        <taxon>Pezizomycetes</taxon>
        <taxon>Pezizales</taxon>
        <taxon>Discinaceae</taxon>
        <taxon>Discina</taxon>
    </lineage>
</organism>
<dbReference type="EMBL" id="JBBBZM010000033">
    <property type="protein sequence ID" value="KAL0637537.1"/>
    <property type="molecule type" value="Genomic_DNA"/>
</dbReference>
<keyword evidence="10" id="KW-1185">Reference proteome</keyword>